<dbReference type="Gene3D" id="2.40.50.140">
    <property type="entry name" value="Nucleic acid-binding proteins"/>
    <property type="match status" value="1"/>
</dbReference>
<reference evidence="3" key="1">
    <citation type="submission" date="2016-10" db="EMBL/GenBank/DDBJ databases">
        <authorList>
            <person name="de Groot N.N."/>
        </authorList>
    </citation>
    <scope>NUCLEOTIDE SEQUENCE</scope>
</reference>
<keyword evidence="1" id="KW-0472">Membrane</keyword>
<evidence type="ECO:0000256" key="1">
    <source>
        <dbReference type="SAM" id="Phobius"/>
    </source>
</evidence>
<evidence type="ECO:0000259" key="2">
    <source>
        <dbReference type="SMART" id="SM00894"/>
    </source>
</evidence>
<keyword evidence="1" id="KW-1133">Transmembrane helix</keyword>
<sequence length="272" mass="30794">MAQLYKGKLEEWDDKKGIGIVKSVHNRKDIILKISSISNYEPLIIGDMLEYNIVRNGDGQDEAVKAKLLPRVEHKKPKKEGNNVVLYSILFIFILLGVILSAGYFTEAYKSNIFKEYFPSIANQLNPPKTKVKFIEQEIIKEVVEKVVPKEEKIILECTGKTACSEMRSCGEALYYISNCPNTEKLDKDSNGIPCEDTLCDTTGIEVDDISVNAPTVKDMYTPSNKLKCDGRQYCSQMTSCEEATYFLRNCPNTKMDGDANNIPCERQWCKN</sequence>
<dbReference type="EMBL" id="FPHG01000035">
    <property type="protein sequence ID" value="SFV58221.1"/>
    <property type="molecule type" value="Genomic_DNA"/>
</dbReference>
<feature type="transmembrane region" description="Helical" evidence="1">
    <location>
        <begin position="84"/>
        <end position="105"/>
    </location>
</feature>
<feature type="domain" description="Excalibur calcium-binding" evidence="2">
    <location>
        <begin position="160"/>
        <end position="196"/>
    </location>
</feature>
<gene>
    <name evidence="3" type="ORF">MNB_SV-9-748</name>
</gene>
<feature type="domain" description="Excalibur calcium-binding" evidence="2">
    <location>
        <begin position="231"/>
        <end position="266"/>
    </location>
</feature>
<protein>
    <submittedName>
        <fullName evidence="3">Cold shock domain family protein</fullName>
    </submittedName>
</protein>
<proteinExistence type="predicted"/>
<organism evidence="3">
    <name type="scientific">hydrothermal vent metagenome</name>
    <dbReference type="NCBI Taxonomy" id="652676"/>
    <lineage>
        <taxon>unclassified sequences</taxon>
        <taxon>metagenomes</taxon>
        <taxon>ecological metagenomes</taxon>
    </lineage>
</organism>
<accession>A0A1W1BXN3</accession>
<evidence type="ECO:0000313" key="3">
    <source>
        <dbReference type="EMBL" id="SFV58221.1"/>
    </source>
</evidence>
<dbReference type="SMART" id="SM00894">
    <property type="entry name" value="Excalibur"/>
    <property type="match status" value="2"/>
</dbReference>
<dbReference type="AlphaFoldDB" id="A0A1W1BXN3"/>
<dbReference type="InterPro" id="IPR008613">
    <property type="entry name" value="Excalibur_Ca-bd_domain"/>
</dbReference>
<dbReference type="Pfam" id="PF05901">
    <property type="entry name" value="Excalibur"/>
    <property type="match status" value="2"/>
</dbReference>
<name>A0A1W1BXN3_9ZZZZ</name>
<keyword evidence="1" id="KW-0812">Transmembrane</keyword>
<dbReference type="InterPro" id="IPR012340">
    <property type="entry name" value="NA-bd_OB-fold"/>
</dbReference>